<organism evidence="1 2">
    <name type="scientific">Ambrosiozyma monospora</name>
    <name type="common">Yeast</name>
    <name type="synonym">Endomycopsis monosporus</name>
    <dbReference type="NCBI Taxonomy" id="43982"/>
    <lineage>
        <taxon>Eukaryota</taxon>
        <taxon>Fungi</taxon>
        <taxon>Dikarya</taxon>
        <taxon>Ascomycota</taxon>
        <taxon>Saccharomycotina</taxon>
        <taxon>Pichiomycetes</taxon>
        <taxon>Pichiales</taxon>
        <taxon>Pichiaceae</taxon>
        <taxon>Ambrosiozyma</taxon>
    </lineage>
</organism>
<gene>
    <name evidence="1" type="ORF">Amon02_000967700</name>
</gene>
<dbReference type="EMBL" id="BSXS01009207">
    <property type="protein sequence ID" value="GME94919.1"/>
    <property type="molecule type" value="Genomic_DNA"/>
</dbReference>
<name>A0ACB5TTM7_AMBMO</name>
<keyword evidence="2" id="KW-1185">Reference proteome</keyword>
<evidence type="ECO:0000313" key="1">
    <source>
        <dbReference type="EMBL" id="GME94919.1"/>
    </source>
</evidence>
<dbReference type="Proteomes" id="UP001165064">
    <property type="component" value="Unassembled WGS sequence"/>
</dbReference>
<protein>
    <submittedName>
        <fullName evidence="1">Unnamed protein product</fullName>
    </submittedName>
</protein>
<reference evidence="1" key="1">
    <citation type="submission" date="2023-04" db="EMBL/GenBank/DDBJ databases">
        <title>Ambrosiozyma monospora NBRC 10751.</title>
        <authorList>
            <person name="Ichikawa N."/>
            <person name="Sato H."/>
            <person name="Tonouchi N."/>
        </authorList>
    </citation>
    <scope>NUCLEOTIDE SEQUENCE</scope>
    <source>
        <strain evidence="1">NBRC 10751</strain>
    </source>
</reference>
<sequence length="225" mass="25806">MAAKNRLVQILEKSGSDKKERIELLESTIARTEEKVAADESEYKAEFEKLQETIKEKDSKVKELEDTIGDLSQVQYNNSLNDEDVLGGLSATSQVSLTPAGQRTLSSMNGTYSLTELHSQSNELKRELVKEKRARTKAENELKTIFQELTRRMPLLESYKAKCIELQSKESQVSIIIDSLNKEKSMIKTKLEVTTKKGDELYSQIRKLNQYKRRERVLEEIGWLS</sequence>
<comment type="caution">
    <text evidence="1">The sequence shown here is derived from an EMBL/GenBank/DDBJ whole genome shotgun (WGS) entry which is preliminary data.</text>
</comment>
<proteinExistence type="predicted"/>
<evidence type="ECO:0000313" key="2">
    <source>
        <dbReference type="Proteomes" id="UP001165064"/>
    </source>
</evidence>
<accession>A0ACB5TTM7</accession>